<dbReference type="CDD" id="cd02440">
    <property type="entry name" value="AdoMet_MTases"/>
    <property type="match status" value="1"/>
</dbReference>
<dbReference type="Gene3D" id="3.40.50.150">
    <property type="entry name" value="Vaccinia Virus protein VP39"/>
    <property type="match status" value="2"/>
</dbReference>
<comment type="caution">
    <text evidence="5">The sequence shown here is derived from an EMBL/GenBank/DDBJ whole genome shotgun (WGS) entry which is preliminary data.</text>
</comment>
<dbReference type="GO" id="GO:0030488">
    <property type="term" value="P:tRNA methylation"/>
    <property type="evidence" value="ECO:0007669"/>
    <property type="project" value="TreeGrafter"/>
</dbReference>
<reference evidence="5 6" key="1">
    <citation type="submission" date="2019-06" db="EMBL/GenBank/DDBJ databases">
        <title>Draft genomes of female and male turbot (Scophthalmus maximus).</title>
        <authorList>
            <person name="Xu H."/>
            <person name="Xu X.-W."/>
            <person name="Shao C."/>
            <person name="Chen S."/>
        </authorList>
    </citation>
    <scope>NUCLEOTIDE SEQUENCE [LARGE SCALE GENOMIC DNA]</scope>
    <source>
        <strain evidence="5">Ysfricsl-2016a</strain>
        <tissue evidence="5">Blood</tissue>
    </source>
</reference>
<feature type="region of interest" description="Disordered" evidence="3">
    <location>
        <begin position="788"/>
        <end position="810"/>
    </location>
</feature>
<dbReference type="SUPFAM" id="SSF53335">
    <property type="entry name" value="S-adenosyl-L-methionine-dependent methyltransferases"/>
    <property type="match status" value="1"/>
</dbReference>
<dbReference type="EMBL" id="VEVO01000015">
    <property type="protein sequence ID" value="KAF0030034.1"/>
    <property type="molecule type" value="Genomic_DNA"/>
</dbReference>
<evidence type="ECO:0000256" key="1">
    <source>
        <dbReference type="ARBA" id="ARBA00022603"/>
    </source>
</evidence>
<protein>
    <recommendedName>
        <fullName evidence="4">Methyltransferase type 11 domain-containing protein</fullName>
    </recommendedName>
</protein>
<dbReference type="InterPro" id="IPR013216">
    <property type="entry name" value="Methyltransf_11"/>
</dbReference>
<dbReference type="GO" id="GO:0000049">
    <property type="term" value="F:tRNA binding"/>
    <property type="evidence" value="ECO:0007669"/>
    <property type="project" value="TreeGrafter"/>
</dbReference>
<keyword evidence="1" id="KW-0489">Methyltransferase</keyword>
<dbReference type="InterPro" id="IPR027417">
    <property type="entry name" value="P-loop_NTPase"/>
</dbReference>
<feature type="domain" description="Methyltransferase type 11" evidence="4">
    <location>
        <begin position="591"/>
        <end position="680"/>
    </location>
</feature>
<evidence type="ECO:0000313" key="5">
    <source>
        <dbReference type="EMBL" id="KAF0030034.1"/>
    </source>
</evidence>
<evidence type="ECO:0000256" key="3">
    <source>
        <dbReference type="SAM" id="MobiDB-lite"/>
    </source>
</evidence>
<sequence>MPRTEPSSAASPGTTSPRVGSRATAGGGDCARVSSDRSGPESRERARVLKEVGLTSASFIGPTFPAGKATAKPPDIEDTLSEFYRELEGIDAPGDANSGKHGGGLAPHPTPVREQSRGASQERNVNAGESAEPDGFRNSSGQRRPPWPHWHQNEPYYPRRPRPGVDLTRGRPAPSQNHCYYPRPLNRPANPAPHRPPFPHLPPSTAFPNPQNPPPHANPNWSRSGAVDQYQEEARFSAFLNTPSPDVCSPPTQGYYKEYPRHFDRDEWGCSHDVYSDNENTGWSGDREEEWPQFDDDYDRRQRFVPENEAWEQQRHFRRPDNTHAHHSSLVLILMRGLPGSGKSTLARELLSTGPSGLILSTDDYFAQENDYRYDPGLLGVAHHWNQGRAKDAMHDRRSPIIIDNTNTQAWEMKPYVTMALERGYRVDFCEPDTGWKFDPYELEKRNKHGVPHEKIAQMLDRFAFPISVDIVMSSQEPPHVNQRHQPEQLQDVDKGHHTNVPCESQREHEAFARRLHFTLFAVVVTRDGVRPLHEAARTNMMEEAASQLEREHVHSVYDKIAPYFNDSRYTAWPKVRQFLLDLQPGSIVADVGCGNGKYLHINKEVFKLGCDVCRPLVDFAWNQGHEVQMCDGLHLPFRDGCFDAVLSIAVIHHLSTKERRIRAIREMARTLRVGGRIMIYVWAMEQKRRKFEKQDIFVPWNPNPYSASGFNREHGKSRRRATAQSVSEAIDSTEKHRKVRSTSSVADEEDLTSTTPQQRTQRLWFFSRSLDSVFDFGCLAISRSSSRELSTLSSPTGETEGNKASRCGRGRGLIKQVSSFFSPPSVIGSEEDVFDSLTDLHKGHSDPGGNNNTPGNNGTEKQSVSLSLAQECGSVALPDLVPFQREQLKQSGDESDGGPPGEEQPESTASPRGGGGQVDGSCLRYYHVFREGELAELIENHVEELHVKHTYFDHANWCVVAERVQLWKI</sequence>
<dbReference type="Proteomes" id="UP000438429">
    <property type="component" value="Unassembled WGS sequence"/>
</dbReference>
<dbReference type="SUPFAM" id="SSF52540">
    <property type="entry name" value="P-loop containing nucleoside triphosphate hydrolases"/>
    <property type="match status" value="1"/>
</dbReference>
<organism evidence="5 6">
    <name type="scientific">Scophthalmus maximus</name>
    <name type="common">Turbot</name>
    <name type="synonym">Psetta maxima</name>
    <dbReference type="NCBI Taxonomy" id="52904"/>
    <lineage>
        <taxon>Eukaryota</taxon>
        <taxon>Metazoa</taxon>
        <taxon>Chordata</taxon>
        <taxon>Craniata</taxon>
        <taxon>Vertebrata</taxon>
        <taxon>Euteleostomi</taxon>
        <taxon>Actinopterygii</taxon>
        <taxon>Neopterygii</taxon>
        <taxon>Teleostei</taxon>
        <taxon>Neoteleostei</taxon>
        <taxon>Acanthomorphata</taxon>
        <taxon>Carangaria</taxon>
        <taxon>Pleuronectiformes</taxon>
        <taxon>Pleuronectoidei</taxon>
        <taxon>Scophthalmidae</taxon>
        <taxon>Scophthalmus</taxon>
    </lineage>
</organism>
<dbReference type="GO" id="GO:0005737">
    <property type="term" value="C:cytoplasm"/>
    <property type="evidence" value="ECO:0007669"/>
    <property type="project" value="TreeGrafter"/>
</dbReference>
<accession>A0A6A4SGH7</accession>
<feature type="compositionally biased region" description="Basic and acidic residues" evidence="3">
    <location>
        <begin position="34"/>
        <end position="50"/>
    </location>
</feature>
<feature type="compositionally biased region" description="Pro residues" evidence="3">
    <location>
        <begin position="190"/>
        <end position="202"/>
    </location>
</feature>
<dbReference type="InterPro" id="IPR029063">
    <property type="entry name" value="SAM-dependent_MTases_sf"/>
</dbReference>
<feature type="compositionally biased region" description="Low complexity" evidence="3">
    <location>
        <begin position="1"/>
        <end position="17"/>
    </location>
</feature>
<feature type="region of interest" description="Disordered" evidence="3">
    <location>
        <begin position="889"/>
        <end position="919"/>
    </location>
</feature>
<dbReference type="AlphaFoldDB" id="A0A6A4SGH7"/>
<dbReference type="Pfam" id="PF08241">
    <property type="entry name" value="Methyltransf_11"/>
    <property type="match status" value="1"/>
</dbReference>
<feature type="region of interest" description="Disordered" evidence="3">
    <location>
        <begin position="839"/>
        <end position="866"/>
    </location>
</feature>
<proteinExistence type="predicted"/>
<feature type="region of interest" description="Disordered" evidence="3">
    <location>
        <begin position="1"/>
        <end position="223"/>
    </location>
</feature>
<dbReference type="GO" id="GO:0008757">
    <property type="term" value="F:S-adenosylmethionine-dependent methyltransferase activity"/>
    <property type="evidence" value="ECO:0007669"/>
    <property type="project" value="InterPro"/>
</dbReference>
<dbReference type="GO" id="GO:0005634">
    <property type="term" value="C:nucleus"/>
    <property type="evidence" value="ECO:0007669"/>
    <property type="project" value="TreeGrafter"/>
</dbReference>
<gene>
    <name evidence="5" type="ORF">F2P81_016765</name>
</gene>
<dbReference type="Pfam" id="PF13671">
    <property type="entry name" value="AAA_33"/>
    <property type="match status" value="1"/>
</dbReference>
<keyword evidence="2" id="KW-0808">Transferase</keyword>
<dbReference type="InterPro" id="IPR051422">
    <property type="entry name" value="AlkB_tRNA_MeTrf/Diox"/>
</dbReference>
<evidence type="ECO:0000313" key="6">
    <source>
        <dbReference type="Proteomes" id="UP000438429"/>
    </source>
</evidence>
<feature type="region of interest" description="Disordered" evidence="3">
    <location>
        <begin position="709"/>
        <end position="755"/>
    </location>
</feature>
<dbReference type="GO" id="GO:0106335">
    <property type="term" value="F:tRNA (5-carboxymethyluridine(34)-5-O)-methyltransferase activity"/>
    <property type="evidence" value="ECO:0007669"/>
    <property type="project" value="TreeGrafter"/>
</dbReference>
<dbReference type="FunFam" id="3.40.50.150:FF:000195">
    <property type="entry name" value="Methyltransferase domain containing protein"/>
    <property type="match status" value="1"/>
</dbReference>
<name>A0A6A4SGH7_SCOMX</name>
<dbReference type="Gene3D" id="3.40.50.300">
    <property type="entry name" value="P-loop containing nucleotide triphosphate hydrolases"/>
    <property type="match status" value="1"/>
</dbReference>
<dbReference type="PANTHER" id="PTHR13069">
    <property type="entry name" value="ALKYLATED DNA REPAIR PROTEIN ALKB HOMOLOG 8"/>
    <property type="match status" value="1"/>
</dbReference>
<dbReference type="GO" id="GO:0002098">
    <property type="term" value="P:tRNA wobble uridine modification"/>
    <property type="evidence" value="ECO:0007669"/>
    <property type="project" value="TreeGrafter"/>
</dbReference>
<feature type="compositionally biased region" description="Low complexity" evidence="3">
    <location>
        <begin position="848"/>
        <end position="860"/>
    </location>
</feature>
<evidence type="ECO:0000259" key="4">
    <source>
        <dbReference type="Pfam" id="PF08241"/>
    </source>
</evidence>
<evidence type="ECO:0000256" key="2">
    <source>
        <dbReference type="ARBA" id="ARBA00022679"/>
    </source>
</evidence>
<dbReference type="PANTHER" id="PTHR13069:SF35">
    <property type="entry name" value="TRNA METHYLTRANSFERASE 9-LIKE PROTEIN-RELATED"/>
    <property type="match status" value="1"/>
</dbReference>